<dbReference type="AlphaFoldDB" id="A0A7C3RPU2"/>
<gene>
    <name evidence="3" type="ORF">ENW00_00345</name>
</gene>
<evidence type="ECO:0000256" key="1">
    <source>
        <dbReference type="SAM" id="Coils"/>
    </source>
</evidence>
<reference evidence="3" key="1">
    <citation type="journal article" date="2020" name="mSystems">
        <title>Genome- and Community-Level Interaction Insights into Carbon Utilization and Element Cycling Functions of Hydrothermarchaeota in Hydrothermal Sediment.</title>
        <authorList>
            <person name="Zhou Z."/>
            <person name="Liu Y."/>
            <person name="Xu W."/>
            <person name="Pan J."/>
            <person name="Luo Z.H."/>
            <person name="Li M."/>
        </authorList>
    </citation>
    <scope>NUCLEOTIDE SEQUENCE [LARGE SCALE GENOMIC DNA]</scope>
    <source>
        <strain evidence="3">SpSt-81</strain>
    </source>
</reference>
<dbReference type="InterPro" id="IPR025745">
    <property type="entry name" value="Mrr-like_N_dom"/>
</dbReference>
<evidence type="ECO:0000259" key="2">
    <source>
        <dbReference type="Pfam" id="PF14338"/>
    </source>
</evidence>
<sequence>MMDSDFWELENLLSEIDEFLNKYEENKEEIQEIILSFIERIEKTNKELMNISKKLEYITLKLKNLVNNSQSPSKYEEKGNRIKGEITPKAFFRLHILLTLYELGGKAPALEVHKKLEKKLNDLLTQKDKELLPSGTVRWIKNVDWCRLILVHEGLMKRDSPRGIWELSEKGYKYIKKYLEEINGRE</sequence>
<feature type="coiled-coil region" evidence="1">
    <location>
        <begin position="9"/>
        <end position="40"/>
    </location>
</feature>
<protein>
    <recommendedName>
        <fullName evidence="2">Restriction system protein Mrr-like N-terminal domain-containing protein</fullName>
    </recommendedName>
</protein>
<dbReference type="Pfam" id="PF14338">
    <property type="entry name" value="Mrr_N"/>
    <property type="match status" value="1"/>
</dbReference>
<accession>A0A7C3RPU2</accession>
<proteinExistence type="predicted"/>
<name>A0A7C3RPU2_DICTH</name>
<comment type="caution">
    <text evidence="3">The sequence shown here is derived from an EMBL/GenBank/DDBJ whole genome shotgun (WGS) entry which is preliminary data.</text>
</comment>
<feature type="domain" description="Restriction system protein Mrr-like N-terminal" evidence="2">
    <location>
        <begin position="94"/>
        <end position="176"/>
    </location>
</feature>
<dbReference type="EMBL" id="DTIN01000007">
    <property type="protein sequence ID" value="HFX12602.1"/>
    <property type="molecule type" value="Genomic_DNA"/>
</dbReference>
<keyword evidence="1" id="KW-0175">Coiled coil</keyword>
<evidence type="ECO:0000313" key="3">
    <source>
        <dbReference type="EMBL" id="HFX12602.1"/>
    </source>
</evidence>
<organism evidence="3">
    <name type="scientific">Dictyoglomus thermophilum</name>
    <dbReference type="NCBI Taxonomy" id="14"/>
    <lineage>
        <taxon>Bacteria</taxon>
        <taxon>Pseudomonadati</taxon>
        <taxon>Dictyoglomota</taxon>
        <taxon>Dictyoglomia</taxon>
        <taxon>Dictyoglomales</taxon>
        <taxon>Dictyoglomaceae</taxon>
        <taxon>Dictyoglomus</taxon>
    </lineage>
</organism>